<feature type="domain" description="3H" evidence="1">
    <location>
        <begin position="74"/>
        <end position="170"/>
    </location>
</feature>
<organism evidence="3 4">
    <name type="scientific">Dorea ammoniilytica</name>
    <dbReference type="NCBI Taxonomy" id="2981788"/>
    <lineage>
        <taxon>Bacteria</taxon>
        <taxon>Bacillati</taxon>
        <taxon>Bacillota</taxon>
        <taxon>Clostridia</taxon>
        <taxon>Lachnospirales</taxon>
        <taxon>Lachnospiraceae</taxon>
        <taxon>Dorea</taxon>
    </lineage>
</organism>
<dbReference type="InterPro" id="IPR004173">
    <property type="entry name" value="3H_domain"/>
</dbReference>
<accession>A0ABT2S4C6</accession>
<dbReference type="SUPFAM" id="SSF46785">
    <property type="entry name" value="Winged helix' DNA-binding domain"/>
    <property type="match status" value="1"/>
</dbReference>
<evidence type="ECO:0000313" key="4">
    <source>
        <dbReference type="Proteomes" id="UP001207605"/>
    </source>
</evidence>
<evidence type="ECO:0000313" key="3">
    <source>
        <dbReference type="EMBL" id="MCU6699368.1"/>
    </source>
</evidence>
<sequence>MDGDKRRKEIMELLNTEKDPLSGTSLAKRLGVSRQVIVQDIALLRATNKNILSTNRGYILYGKQEDKMTCKRVVAVKHTDEQMRDELYCIVDAGAKVLDVIVEHELYGQISVDLFINSRRDVDEFMEKLLGNTARPLKELTGDIHFHTIEAESDRILDLVEEGLKEKQFLIS</sequence>
<dbReference type="SUPFAM" id="SSF75500">
    <property type="entry name" value="Putative transcriptional regulator TM1602, C-terminal domain"/>
    <property type="match status" value="1"/>
</dbReference>
<proteinExistence type="predicted"/>
<dbReference type="Gene3D" id="3.30.1340.20">
    <property type="entry name" value="3H domain"/>
    <property type="match status" value="1"/>
</dbReference>
<dbReference type="InterPro" id="IPR026043">
    <property type="entry name" value="NadR"/>
</dbReference>
<dbReference type="Pfam" id="PF02829">
    <property type="entry name" value="3H"/>
    <property type="match status" value="1"/>
</dbReference>
<dbReference type="EMBL" id="JAOQJV010000003">
    <property type="protein sequence ID" value="MCU6699368.1"/>
    <property type="molecule type" value="Genomic_DNA"/>
</dbReference>
<keyword evidence="4" id="KW-1185">Reference proteome</keyword>
<dbReference type="PANTHER" id="PTHR40068:SF1">
    <property type="entry name" value="TRANSCRIPTION REPRESSOR NIAR-RELATED"/>
    <property type="match status" value="1"/>
</dbReference>
<protein>
    <submittedName>
        <fullName evidence="3">Transcription repressor NadR</fullName>
    </submittedName>
</protein>
<dbReference type="Pfam" id="PF08279">
    <property type="entry name" value="HTH_11"/>
    <property type="match status" value="1"/>
</dbReference>
<feature type="domain" description="Helix-turn-helix type 11" evidence="2">
    <location>
        <begin position="6"/>
        <end position="59"/>
    </location>
</feature>
<evidence type="ECO:0000259" key="2">
    <source>
        <dbReference type="Pfam" id="PF08279"/>
    </source>
</evidence>
<comment type="caution">
    <text evidence="3">The sequence shown here is derived from an EMBL/GenBank/DDBJ whole genome shotgun (WGS) entry which is preliminary data.</text>
</comment>
<dbReference type="RefSeq" id="WP_262581013.1">
    <property type="nucleotide sequence ID" value="NZ_JAOQJV010000003.1"/>
</dbReference>
<evidence type="ECO:0000259" key="1">
    <source>
        <dbReference type="Pfam" id="PF02829"/>
    </source>
</evidence>
<dbReference type="PIRSF" id="PIRSF037847">
    <property type="entry name" value="NiaR"/>
    <property type="match status" value="1"/>
</dbReference>
<reference evidence="3 4" key="1">
    <citation type="journal article" date="2021" name="ISME Commun">
        <title>Automated analysis of genomic sequences facilitates high-throughput and comprehensive description of bacteria.</title>
        <authorList>
            <person name="Hitch T.C.A."/>
        </authorList>
    </citation>
    <scope>NUCLEOTIDE SEQUENCE [LARGE SCALE GENOMIC DNA]</scope>
    <source>
        <strain evidence="3 4">Sanger_02</strain>
    </source>
</reference>
<name>A0ABT2S4C6_9FIRM</name>
<dbReference type="PANTHER" id="PTHR40068">
    <property type="entry name" value="TRANSCRIPTION REPRESSOR NIAR-RELATED"/>
    <property type="match status" value="1"/>
</dbReference>
<dbReference type="Proteomes" id="UP001207605">
    <property type="component" value="Unassembled WGS sequence"/>
</dbReference>
<dbReference type="InterPro" id="IPR013196">
    <property type="entry name" value="HTH_11"/>
</dbReference>
<gene>
    <name evidence="3" type="ORF">OCV65_03825</name>
</gene>
<dbReference type="Gene3D" id="1.10.10.10">
    <property type="entry name" value="Winged helix-like DNA-binding domain superfamily/Winged helix DNA-binding domain"/>
    <property type="match status" value="1"/>
</dbReference>
<dbReference type="InterPro" id="IPR036390">
    <property type="entry name" value="WH_DNA-bd_sf"/>
</dbReference>
<dbReference type="InterPro" id="IPR035922">
    <property type="entry name" value="3H_dom_sf"/>
</dbReference>
<dbReference type="InterPro" id="IPR036388">
    <property type="entry name" value="WH-like_DNA-bd_sf"/>
</dbReference>